<keyword evidence="1" id="KW-0808">Transferase</keyword>
<protein>
    <submittedName>
        <fullName evidence="1">Kinase</fullName>
    </submittedName>
</protein>
<organism evidence="1 2">
    <name type="scientific">Alteraurantiacibacter palmitatis</name>
    <dbReference type="NCBI Taxonomy" id="2054628"/>
    <lineage>
        <taxon>Bacteria</taxon>
        <taxon>Pseudomonadati</taxon>
        <taxon>Pseudomonadota</taxon>
        <taxon>Alphaproteobacteria</taxon>
        <taxon>Sphingomonadales</taxon>
        <taxon>Erythrobacteraceae</taxon>
        <taxon>Alteraurantiacibacter</taxon>
    </lineage>
</organism>
<dbReference type="EMBL" id="JBHRST010000008">
    <property type="protein sequence ID" value="MFC3097444.1"/>
    <property type="molecule type" value="Genomic_DNA"/>
</dbReference>
<keyword evidence="1" id="KW-0418">Kinase</keyword>
<reference evidence="2" key="1">
    <citation type="journal article" date="2019" name="Int. J. Syst. Evol. Microbiol.">
        <title>The Global Catalogue of Microorganisms (GCM) 10K type strain sequencing project: providing services to taxonomists for standard genome sequencing and annotation.</title>
        <authorList>
            <consortium name="The Broad Institute Genomics Platform"/>
            <consortium name="The Broad Institute Genome Sequencing Center for Infectious Disease"/>
            <person name="Wu L."/>
            <person name="Ma J."/>
        </authorList>
    </citation>
    <scope>NUCLEOTIDE SEQUENCE [LARGE SCALE GENOMIC DNA]</scope>
    <source>
        <strain evidence="2">KCTC 52607</strain>
    </source>
</reference>
<name>A0ABV7E405_9SPHN</name>
<evidence type="ECO:0000313" key="1">
    <source>
        <dbReference type="EMBL" id="MFC3097444.1"/>
    </source>
</evidence>
<evidence type="ECO:0000313" key="2">
    <source>
        <dbReference type="Proteomes" id="UP001595456"/>
    </source>
</evidence>
<dbReference type="Gene3D" id="3.40.50.300">
    <property type="entry name" value="P-loop containing nucleotide triphosphate hydrolases"/>
    <property type="match status" value="1"/>
</dbReference>
<keyword evidence="2" id="KW-1185">Reference proteome</keyword>
<comment type="caution">
    <text evidence="1">The sequence shown here is derived from an EMBL/GenBank/DDBJ whole genome shotgun (WGS) entry which is preliminary data.</text>
</comment>
<gene>
    <name evidence="1" type="ORF">ACFODU_06465</name>
</gene>
<dbReference type="GO" id="GO:0016301">
    <property type="term" value="F:kinase activity"/>
    <property type="evidence" value="ECO:0007669"/>
    <property type="project" value="UniProtKB-KW"/>
</dbReference>
<dbReference type="InterPro" id="IPR027417">
    <property type="entry name" value="P-loop_NTPase"/>
</dbReference>
<dbReference type="Proteomes" id="UP001595456">
    <property type="component" value="Unassembled WGS sequence"/>
</dbReference>
<dbReference type="SUPFAM" id="SSF52540">
    <property type="entry name" value="P-loop containing nucleoside triphosphate hydrolases"/>
    <property type="match status" value="1"/>
</dbReference>
<sequence>MTSDPIADLIAAHGLPASYREVVARYWQPLANAIARRAADSSPLIVGINGAQGSGKSTLCAFLEVLLGARQLRTVTLSIDDLYLGRADRAQLAQKVHPLFATRGVPGTHAPGLGIAIVDAVLSGHDFDLPRFDKGTDDRTDAAERISGPVDVLLLEGWCVGCRAQADEDLLEPVNSLEADEDPEGIWRSVSNLWLRGDYARLFGLIDMLVMLKVDSFETVIANRLKQEEKLRAARPDAPGLMDEAAIQRFCQHYERLTRHMLGDLPPRADVVFELGPDQVPVALPKTLPAGLASGRLPS</sequence>
<dbReference type="RefSeq" id="WP_336926249.1">
    <property type="nucleotide sequence ID" value="NZ_JBANRO010000006.1"/>
</dbReference>
<proteinExistence type="predicted"/>
<dbReference type="PANTHER" id="PTHR10285">
    <property type="entry name" value="URIDINE KINASE"/>
    <property type="match status" value="1"/>
</dbReference>
<accession>A0ABV7E405</accession>